<dbReference type="AlphaFoldDB" id="A0A444YQM6"/>
<dbReference type="EMBL" id="SDMP01000016">
    <property type="protein sequence ID" value="RYR04273.1"/>
    <property type="molecule type" value="Genomic_DNA"/>
</dbReference>
<dbReference type="PANTHER" id="PTHR36766:SF61">
    <property type="entry name" value="NB-ARC DOMAIN DISEASE RESISTANCE PROTEIN"/>
    <property type="match status" value="1"/>
</dbReference>
<sequence length="553" mass="64063">MAESFIFNVAQSLIGKLTSPAYKAATQLIGVYDDLQDFKHTLSYVKAVLLDAEQKQEQNHALREWLKQIKRVFSDAEIVLDELECEILRKQVVKAYGTTKHKVGRFFSSSNSLVFRYKMSKKLEEIRKRLDLVAADRNKFGLERIDADRRVVHRREMTYSHVVESNAIGRDFDKEKIIKLLLQENPHISVIPIVGIGGMGKTTLAKLVYNDQRITESFPLKMWICVSDDFDFNQLLIKIIMCTSEGDLASSYSPVGQQNVKDLDVQQLQHTLRKKIAGKKFLLILDDVWNDDRVKWLELRDLLEMMGSNKKSATLRTILFPVHEIGVDEAFLNTSVLKHKYLYMLDLSNSTYETLPWFIHKLKHLRFLDLQYNRKVKRLPDSICMLQCLQTFLLVGCTELEVLPRGLEKLISLRRLEITTKQISLPEKEIANLKFLQRLHISFSENLESLFLGIKLPTLKTLIVGKCSNLKFLTIDPKHFPQLEYIHINGCDKLEFPEEYDCGTKDSNMRLKLLHPYEGNLEIDLDDMLHNSISYVESELAMYTILQTILCNQ</sequence>
<dbReference type="InterPro" id="IPR027417">
    <property type="entry name" value="P-loop_NTPase"/>
</dbReference>
<dbReference type="SUPFAM" id="SSF52058">
    <property type="entry name" value="L domain-like"/>
    <property type="match status" value="1"/>
</dbReference>
<reference evidence="8 9" key="1">
    <citation type="submission" date="2019-01" db="EMBL/GenBank/DDBJ databases">
        <title>Sequencing of cultivated peanut Arachis hypogaea provides insights into genome evolution and oil improvement.</title>
        <authorList>
            <person name="Chen X."/>
        </authorList>
    </citation>
    <scope>NUCLEOTIDE SEQUENCE [LARGE SCALE GENOMIC DNA]</scope>
    <source>
        <strain evidence="9">cv. Fuhuasheng</strain>
        <tissue evidence="8">Leaves</tissue>
    </source>
</reference>
<evidence type="ECO:0000259" key="7">
    <source>
        <dbReference type="Pfam" id="PF23598"/>
    </source>
</evidence>
<protein>
    <recommendedName>
        <fullName evidence="10">Disease resistance protein</fullName>
    </recommendedName>
</protein>
<feature type="domain" description="NB-ARC" evidence="5">
    <location>
        <begin position="173"/>
        <end position="296"/>
    </location>
</feature>
<dbReference type="Gene3D" id="1.20.5.4130">
    <property type="match status" value="1"/>
</dbReference>
<gene>
    <name evidence="8" type="ORF">Ahy_B06g083933</name>
</gene>
<dbReference type="Gene3D" id="3.80.10.10">
    <property type="entry name" value="Ribonuclease Inhibitor"/>
    <property type="match status" value="1"/>
</dbReference>
<keyword evidence="2" id="KW-0547">Nucleotide-binding</keyword>
<keyword evidence="1" id="KW-0677">Repeat</keyword>
<dbReference type="GO" id="GO:0043531">
    <property type="term" value="F:ADP binding"/>
    <property type="evidence" value="ECO:0007669"/>
    <property type="project" value="InterPro"/>
</dbReference>
<name>A0A444YQM6_ARAHY</name>
<dbReference type="GO" id="GO:0051707">
    <property type="term" value="P:response to other organism"/>
    <property type="evidence" value="ECO:0007669"/>
    <property type="project" value="UniProtKB-ARBA"/>
</dbReference>
<keyword evidence="4" id="KW-0067">ATP-binding</keyword>
<proteinExistence type="predicted"/>
<dbReference type="InterPro" id="IPR055414">
    <property type="entry name" value="LRR_R13L4/SHOC2-like"/>
</dbReference>
<evidence type="ECO:0000313" key="8">
    <source>
        <dbReference type="EMBL" id="RYR04273.1"/>
    </source>
</evidence>
<feature type="domain" description="Disease resistance N-terminal" evidence="6">
    <location>
        <begin position="10"/>
        <end position="101"/>
    </location>
</feature>
<dbReference type="STRING" id="3818.A0A444YQM6"/>
<dbReference type="InterPro" id="IPR032675">
    <property type="entry name" value="LRR_dom_sf"/>
</dbReference>
<dbReference type="Pfam" id="PF18052">
    <property type="entry name" value="Rx_N"/>
    <property type="match status" value="1"/>
</dbReference>
<evidence type="ECO:0000256" key="2">
    <source>
        <dbReference type="ARBA" id="ARBA00022741"/>
    </source>
</evidence>
<keyword evidence="9" id="KW-1185">Reference proteome</keyword>
<feature type="domain" description="Disease resistance R13L4/SHOC-2-like LRR" evidence="7">
    <location>
        <begin position="338"/>
        <end position="445"/>
    </location>
</feature>
<evidence type="ECO:0000256" key="4">
    <source>
        <dbReference type="ARBA" id="ARBA00022840"/>
    </source>
</evidence>
<dbReference type="Pfam" id="PF23598">
    <property type="entry name" value="LRR_14"/>
    <property type="match status" value="1"/>
</dbReference>
<dbReference type="PANTHER" id="PTHR36766">
    <property type="entry name" value="PLANT BROAD-SPECTRUM MILDEW RESISTANCE PROTEIN RPW8"/>
    <property type="match status" value="1"/>
</dbReference>
<dbReference type="Gene3D" id="3.40.50.300">
    <property type="entry name" value="P-loop containing nucleotide triphosphate hydrolases"/>
    <property type="match status" value="1"/>
</dbReference>
<evidence type="ECO:0008006" key="10">
    <source>
        <dbReference type="Google" id="ProtNLM"/>
    </source>
</evidence>
<accession>A0A444YQM6</accession>
<comment type="caution">
    <text evidence="8">The sequence shown here is derived from an EMBL/GenBank/DDBJ whole genome shotgun (WGS) entry which is preliminary data.</text>
</comment>
<evidence type="ECO:0000259" key="5">
    <source>
        <dbReference type="Pfam" id="PF00931"/>
    </source>
</evidence>
<dbReference type="InterPro" id="IPR041118">
    <property type="entry name" value="Rx_N"/>
</dbReference>
<dbReference type="Pfam" id="PF00931">
    <property type="entry name" value="NB-ARC"/>
    <property type="match status" value="1"/>
</dbReference>
<dbReference type="GO" id="GO:0005524">
    <property type="term" value="F:ATP binding"/>
    <property type="evidence" value="ECO:0007669"/>
    <property type="project" value="UniProtKB-KW"/>
</dbReference>
<evidence type="ECO:0000313" key="9">
    <source>
        <dbReference type="Proteomes" id="UP000289738"/>
    </source>
</evidence>
<evidence type="ECO:0000259" key="6">
    <source>
        <dbReference type="Pfam" id="PF18052"/>
    </source>
</evidence>
<organism evidence="8 9">
    <name type="scientific">Arachis hypogaea</name>
    <name type="common">Peanut</name>
    <dbReference type="NCBI Taxonomy" id="3818"/>
    <lineage>
        <taxon>Eukaryota</taxon>
        <taxon>Viridiplantae</taxon>
        <taxon>Streptophyta</taxon>
        <taxon>Embryophyta</taxon>
        <taxon>Tracheophyta</taxon>
        <taxon>Spermatophyta</taxon>
        <taxon>Magnoliopsida</taxon>
        <taxon>eudicotyledons</taxon>
        <taxon>Gunneridae</taxon>
        <taxon>Pentapetalae</taxon>
        <taxon>rosids</taxon>
        <taxon>fabids</taxon>
        <taxon>Fabales</taxon>
        <taxon>Fabaceae</taxon>
        <taxon>Papilionoideae</taxon>
        <taxon>50 kb inversion clade</taxon>
        <taxon>dalbergioids sensu lato</taxon>
        <taxon>Dalbergieae</taxon>
        <taxon>Pterocarpus clade</taxon>
        <taxon>Arachis</taxon>
    </lineage>
</organism>
<keyword evidence="3" id="KW-0611">Plant defense</keyword>
<dbReference type="GO" id="GO:0006952">
    <property type="term" value="P:defense response"/>
    <property type="evidence" value="ECO:0007669"/>
    <property type="project" value="UniProtKB-KW"/>
</dbReference>
<dbReference type="InterPro" id="IPR002182">
    <property type="entry name" value="NB-ARC"/>
</dbReference>
<evidence type="ECO:0000256" key="1">
    <source>
        <dbReference type="ARBA" id="ARBA00022737"/>
    </source>
</evidence>
<evidence type="ECO:0000256" key="3">
    <source>
        <dbReference type="ARBA" id="ARBA00022821"/>
    </source>
</evidence>
<dbReference type="PRINTS" id="PR00364">
    <property type="entry name" value="DISEASERSIST"/>
</dbReference>
<dbReference type="Proteomes" id="UP000289738">
    <property type="component" value="Chromosome B06"/>
</dbReference>
<dbReference type="SUPFAM" id="SSF52540">
    <property type="entry name" value="P-loop containing nucleoside triphosphate hydrolases"/>
    <property type="match status" value="1"/>
</dbReference>